<dbReference type="EMBL" id="JARDXE010000040">
    <property type="protein sequence ID" value="MDE8649966.1"/>
    <property type="molecule type" value="Genomic_DNA"/>
</dbReference>
<name>A0AAW6LWY4_RHOSG</name>
<gene>
    <name evidence="1" type="ORF">PXH69_33930</name>
</gene>
<organism evidence="1 2">
    <name type="scientific">Rhodococcus qingshengii</name>
    <dbReference type="NCBI Taxonomy" id="334542"/>
    <lineage>
        <taxon>Bacteria</taxon>
        <taxon>Bacillati</taxon>
        <taxon>Actinomycetota</taxon>
        <taxon>Actinomycetes</taxon>
        <taxon>Mycobacteriales</taxon>
        <taxon>Nocardiaceae</taxon>
        <taxon>Rhodococcus</taxon>
        <taxon>Rhodococcus erythropolis group</taxon>
    </lineage>
</organism>
<reference evidence="1" key="1">
    <citation type="submission" date="2023-02" db="EMBL/GenBank/DDBJ databases">
        <title>A novel hydrolase synthesized by Rhodococcus erythropolis HQ is responsible for the detoxification of Zearalenone.</title>
        <authorList>
            <person name="Hu J."/>
            <person name="Xu J."/>
        </authorList>
    </citation>
    <scope>NUCLEOTIDE SEQUENCE</scope>
    <source>
        <strain evidence="1">HQ</strain>
    </source>
</reference>
<proteinExistence type="predicted"/>
<evidence type="ECO:0000313" key="1">
    <source>
        <dbReference type="EMBL" id="MDE8649966.1"/>
    </source>
</evidence>
<evidence type="ECO:0000313" key="2">
    <source>
        <dbReference type="Proteomes" id="UP001217325"/>
    </source>
</evidence>
<comment type="caution">
    <text evidence="1">The sequence shown here is derived from an EMBL/GenBank/DDBJ whole genome shotgun (WGS) entry which is preliminary data.</text>
</comment>
<evidence type="ECO:0008006" key="3">
    <source>
        <dbReference type="Google" id="ProtNLM"/>
    </source>
</evidence>
<dbReference type="Proteomes" id="UP001217325">
    <property type="component" value="Unassembled WGS sequence"/>
</dbReference>
<protein>
    <recommendedName>
        <fullName evidence="3">Transposase</fullName>
    </recommendedName>
</protein>
<accession>A0AAW6LWY4</accession>
<dbReference type="AlphaFoldDB" id="A0AAW6LWY4"/>
<sequence>MSVEIDCALRKHGFRRRKPQVRTHDRMRRTPCLSEYVTSSWGVGAREKGDGQAAI</sequence>
<dbReference type="RefSeq" id="WP_275233117.1">
    <property type="nucleotide sequence ID" value="NZ_JARDXE010000040.1"/>
</dbReference>